<dbReference type="Pfam" id="PF05163">
    <property type="entry name" value="DinB"/>
    <property type="match status" value="1"/>
</dbReference>
<comment type="similarity">
    <text evidence="1">Belongs to the DinB family.</text>
</comment>
<dbReference type="Gene3D" id="1.20.120.450">
    <property type="entry name" value="dinb family like domain"/>
    <property type="match status" value="1"/>
</dbReference>
<feature type="binding site" evidence="3">
    <location>
        <position position="140"/>
    </location>
    <ligand>
        <name>a divalent metal cation</name>
        <dbReference type="ChEBI" id="CHEBI:60240"/>
    </ligand>
</feature>
<feature type="binding site" evidence="3">
    <location>
        <position position="51"/>
    </location>
    <ligand>
        <name>a divalent metal cation</name>
        <dbReference type="ChEBI" id="CHEBI:60240"/>
    </ligand>
</feature>
<dbReference type="Proteomes" id="UP000054099">
    <property type="component" value="Unassembled WGS sequence"/>
</dbReference>
<gene>
    <name evidence="4" type="ORF">AS030_08420</name>
</gene>
<sequence length="161" mass="18926">MSGTKEMKELLLKELELIVRTSSNLIEKISPNHLDYRPRENMRSLHEVVLHLVSVPSTDLLILQEKPEEDIRELEASLSKEHDPAQWTGFMKEGLLEVTRYMESLGDEDFLHKETKAFYLDHGTAQAKWLIEIVTHAQHHRAQLFNYMKEQGYDINMFDLY</sequence>
<dbReference type="EMBL" id="LNQN01000001">
    <property type="protein sequence ID" value="KSU85506.1"/>
    <property type="molecule type" value="Genomic_DNA"/>
</dbReference>
<feature type="binding site" evidence="3">
    <location>
        <position position="136"/>
    </location>
    <ligand>
        <name>a divalent metal cation</name>
        <dbReference type="ChEBI" id="CHEBI:60240"/>
    </ligand>
</feature>
<organism evidence="4 5">
    <name type="scientific">Fictibacillus enclensis</name>
    <dbReference type="NCBI Taxonomy" id="1017270"/>
    <lineage>
        <taxon>Bacteria</taxon>
        <taxon>Bacillati</taxon>
        <taxon>Bacillota</taxon>
        <taxon>Bacilli</taxon>
        <taxon>Bacillales</taxon>
        <taxon>Fictibacillaceae</taxon>
        <taxon>Fictibacillus</taxon>
    </lineage>
</organism>
<proteinExistence type="inferred from homology"/>
<dbReference type="SUPFAM" id="SSF109854">
    <property type="entry name" value="DinB/YfiT-like putative metalloenzymes"/>
    <property type="match status" value="1"/>
</dbReference>
<dbReference type="InterPro" id="IPR034660">
    <property type="entry name" value="DinB/YfiT-like"/>
</dbReference>
<evidence type="ECO:0000313" key="5">
    <source>
        <dbReference type="Proteomes" id="UP000054099"/>
    </source>
</evidence>
<dbReference type="AlphaFoldDB" id="A0A0V8JEJ1"/>
<reference evidence="4 5" key="1">
    <citation type="journal article" date="2014" name="Antonie Van Leeuwenhoek">
        <title>Fictibacillus enclensis sp. nov., isolated from marine sediment.</title>
        <authorList>
            <person name="Dastager S.G."/>
            <person name="Mawlankar R."/>
            <person name="Srinivasan K."/>
            <person name="Tang S.K."/>
            <person name="Lee J.C."/>
            <person name="Ramana V.V."/>
            <person name="Shouche Y.S."/>
        </authorList>
    </citation>
    <scope>NUCLEOTIDE SEQUENCE [LARGE SCALE GENOMIC DNA]</scope>
    <source>
        <strain evidence="4 5">NIO-1003</strain>
    </source>
</reference>
<accession>A0A0V8JEJ1</accession>
<keyword evidence="2 3" id="KW-0479">Metal-binding</keyword>
<evidence type="ECO:0000256" key="3">
    <source>
        <dbReference type="PIRSR" id="PIRSR607837-1"/>
    </source>
</evidence>
<evidence type="ECO:0000256" key="2">
    <source>
        <dbReference type="ARBA" id="ARBA00022723"/>
    </source>
</evidence>
<dbReference type="InterPro" id="IPR007837">
    <property type="entry name" value="DinB"/>
</dbReference>
<evidence type="ECO:0000256" key="1">
    <source>
        <dbReference type="ARBA" id="ARBA00008635"/>
    </source>
</evidence>
<comment type="caution">
    <text evidence="4">The sequence shown here is derived from an EMBL/GenBank/DDBJ whole genome shotgun (WGS) entry which is preliminary data.</text>
</comment>
<evidence type="ECO:0000313" key="4">
    <source>
        <dbReference type="EMBL" id="KSU85506.1"/>
    </source>
</evidence>
<keyword evidence="5" id="KW-1185">Reference proteome</keyword>
<name>A0A0V8JEJ1_9BACL</name>
<dbReference type="OrthoDB" id="2427314at2"/>
<dbReference type="RefSeq" id="WP_061970474.1">
    <property type="nucleotide sequence ID" value="NZ_FMAV01000001.1"/>
</dbReference>
<dbReference type="GO" id="GO:0046872">
    <property type="term" value="F:metal ion binding"/>
    <property type="evidence" value="ECO:0007669"/>
    <property type="project" value="UniProtKB-KW"/>
</dbReference>
<protein>
    <submittedName>
        <fullName evidence="4">Damage-inducible protein DinB</fullName>
    </submittedName>
</protein>